<evidence type="ECO:0000313" key="1">
    <source>
        <dbReference type="EMBL" id="VDH99605.1"/>
    </source>
</evidence>
<dbReference type="Proteomes" id="UP000596742">
    <property type="component" value="Unassembled WGS sequence"/>
</dbReference>
<dbReference type="EMBL" id="UYJE01001156">
    <property type="protein sequence ID" value="VDH99605.1"/>
    <property type="molecule type" value="Genomic_DNA"/>
</dbReference>
<accession>A0A8B6C461</accession>
<sequence>MIGEKEMRTKDYKALVITIEDYRLPVVESTKCKKTQQLRTLKERSDAHFNRIHNDLSSTDSYKFQRKSCEDQFKFNQKVSVALKEAEAVIEPKDPSAARAKQKISEGIELLNYRQKLVKDGRLFRMWVGNWIRSYTANLLADDSEDDRKIFRDKTERKGRSKQTE</sequence>
<keyword evidence="2" id="KW-1185">Reference proteome</keyword>
<protein>
    <submittedName>
        <fullName evidence="1">Uncharacterized protein</fullName>
    </submittedName>
</protein>
<proteinExistence type="predicted"/>
<organism evidence="1 2">
    <name type="scientific">Mytilus galloprovincialis</name>
    <name type="common">Mediterranean mussel</name>
    <dbReference type="NCBI Taxonomy" id="29158"/>
    <lineage>
        <taxon>Eukaryota</taxon>
        <taxon>Metazoa</taxon>
        <taxon>Spiralia</taxon>
        <taxon>Lophotrochozoa</taxon>
        <taxon>Mollusca</taxon>
        <taxon>Bivalvia</taxon>
        <taxon>Autobranchia</taxon>
        <taxon>Pteriomorphia</taxon>
        <taxon>Mytilida</taxon>
        <taxon>Mytiloidea</taxon>
        <taxon>Mytilidae</taxon>
        <taxon>Mytilinae</taxon>
        <taxon>Mytilus</taxon>
    </lineage>
</organism>
<name>A0A8B6C461_MYTGA</name>
<comment type="caution">
    <text evidence="1">The sequence shown here is derived from an EMBL/GenBank/DDBJ whole genome shotgun (WGS) entry which is preliminary data.</text>
</comment>
<dbReference type="AlphaFoldDB" id="A0A8B6C461"/>
<evidence type="ECO:0000313" key="2">
    <source>
        <dbReference type="Proteomes" id="UP000596742"/>
    </source>
</evidence>
<dbReference type="OrthoDB" id="6154981at2759"/>
<reference evidence="1" key="1">
    <citation type="submission" date="2018-11" db="EMBL/GenBank/DDBJ databases">
        <authorList>
            <person name="Alioto T."/>
            <person name="Alioto T."/>
        </authorList>
    </citation>
    <scope>NUCLEOTIDE SEQUENCE</scope>
</reference>
<gene>
    <name evidence="1" type="ORF">MGAL_10B005494</name>
</gene>